<dbReference type="AlphaFoldDB" id="C9MTF3"/>
<dbReference type="STRING" id="649761.HMPREF0973_02927"/>
<evidence type="ECO:0000313" key="1">
    <source>
        <dbReference type="EMBL" id="EEX17188.1"/>
    </source>
</evidence>
<comment type="caution">
    <text evidence="1">The sequence shown here is derived from an EMBL/GenBank/DDBJ whole genome shotgun (WGS) entry which is preliminary data.</text>
</comment>
<protein>
    <submittedName>
        <fullName evidence="1">Uncharacterized protein</fullName>
    </submittedName>
</protein>
<organism evidence="1 2">
    <name type="scientific">Prevotella veroralis F0319</name>
    <dbReference type="NCBI Taxonomy" id="649761"/>
    <lineage>
        <taxon>Bacteria</taxon>
        <taxon>Pseudomonadati</taxon>
        <taxon>Bacteroidota</taxon>
        <taxon>Bacteroidia</taxon>
        <taxon>Bacteroidales</taxon>
        <taxon>Prevotellaceae</taxon>
        <taxon>Prevotella</taxon>
    </lineage>
</organism>
<keyword evidence="2" id="KW-1185">Reference proteome</keyword>
<dbReference type="Proteomes" id="UP000003327">
    <property type="component" value="Unassembled WGS sequence"/>
</dbReference>
<gene>
    <name evidence="1" type="ORF">HMPREF0973_02927</name>
</gene>
<reference evidence="1 2" key="1">
    <citation type="submission" date="2009-09" db="EMBL/GenBank/DDBJ databases">
        <authorList>
            <person name="Weinstock G."/>
            <person name="Sodergren E."/>
            <person name="Clifton S."/>
            <person name="Fulton L."/>
            <person name="Fulton B."/>
            <person name="Courtney L."/>
            <person name="Fronick C."/>
            <person name="Harrison M."/>
            <person name="Strong C."/>
            <person name="Farmer C."/>
            <person name="Delahaunty K."/>
            <person name="Markovic C."/>
            <person name="Hall O."/>
            <person name="Minx P."/>
            <person name="Tomlinson C."/>
            <person name="Mitreva M."/>
            <person name="Nelson J."/>
            <person name="Hou S."/>
            <person name="Wollam A."/>
            <person name="Pepin K.H."/>
            <person name="Johnson M."/>
            <person name="Bhonagiri V."/>
            <person name="Nash W.E."/>
            <person name="Warren W."/>
            <person name="Chinwalla A."/>
            <person name="Mardis E.R."/>
            <person name="Wilson R.K."/>
        </authorList>
    </citation>
    <scope>NUCLEOTIDE SEQUENCE [LARGE SCALE GENOMIC DNA]</scope>
    <source>
        <strain evidence="1 2">F0319</strain>
    </source>
</reference>
<dbReference type="HOGENOM" id="CLU_3203731_0_0_10"/>
<name>C9MTF3_9BACT</name>
<proteinExistence type="predicted"/>
<evidence type="ECO:0000313" key="2">
    <source>
        <dbReference type="Proteomes" id="UP000003327"/>
    </source>
</evidence>
<dbReference type="EMBL" id="ACVA01000073">
    <property type="protein sequence ID" value="EEX17188.1"/>
    <property type="molecule type" value="Genomic_DNA"/>
</dbReference>
<accession>C9MTF3</accession>
<sequence>MVPQSRDRRPRLSETSYFYSGQTRASVPTSRLHLWLEIPILTNYR</sequence>